<dbReference type="SUPFAM" id="SSF51069">
    <property type="entry name" value="Carbonic anhydrase"/>
    <property type="match status" value="1"/>
</dbReference>
<dbReference type="Proteomes" id="UP000095256">
    <property type="component" value="Unassembled WGS sequence"/>
</dbReference>
<proteinExistence type="inferred from homology"/>
<dbReference type="OrthoDB" id="5327615at2"/>
<dbReference type="CDD" id="cd03124">
    <property type="entry name" value="alpha_CA_prokaryotic_like"/>
    <property type="match status" value="1"/>
</dbReference>
<dbReference type="STRING" id="762845.BCR26_13735"/>
<dbReference type="InterPro" id="IPR041891">
    <property type="entry name" value="Alpha_CA_prokaryot-like"/>
</dbReference>
<dbReference type="GO" id="GO:0008270">
    <property type="term" value="F:zinc ion binding"/>
    <property type="evidence" value="ECO:0007669"/>
    <property type="project" value="InterPro"/>
</dbReference>
<dbReference type="GO" id="GO:0004089">
    <property type="term" value="F:carbonate dehydratase activity"/>
    <property type="evidence" value="ECO:0007669"/>
    <property type="project" value="UniProtKB-EC"/>
</dbReference>
<dbReference type="InterPro" id="IPR036398">
    <property type="entry name" value="CA_dom_sf"/>
</dbReference>
<dbReference type="EC" id="4.2.1.1" evidence="2"/>
<keyword evidence="3" id="KW-0479">Metal-binding</keyword>
<keyword evidence="4" id="KW-0862">Zinc</keyword>
<sequence>MREISKIKNMDVEWDYGNERGPDKWHTLCDWFASGAKYPYQSPIQLSKKLVDRKTVDHKITFNYKKEEFTEKEFKNTFHFIPPNTESYVLFENERYYLTDIHFHTPSEHVLEGEQLPLEFHLVHMNNSGENLVVGCLFTITTEENKFSQGREVFEWKLYSHKQSFNPTIFLPDQRTHFHYLGSLTTPPTKGPVHWFVFDTVQKMDQEFIDLIKEGMLPFNNRPIQPLNNRKIYFSD</sequence>
<feature type="domain" description="Alpha-carbonic anhydrase" evidence="7">
    <location>
        <begin position="12"/>
        <end position="236"/>
    </location>
</feature>
<protein>
    <recommendedName>
        <fullName evidence="2">carbonic anhydrase</fullName>
        <ecNumber evidence="2">4.2.1.1</ecNumber>
    </recommendedName>
</protein>
<gene>
    <name evidence="8" type="ORF">BCR26_13735</name>
</gene>
<keyword evidence="5" id="KW-0456">Lyase</keyword>
<dbReference type="InterPro" id="IPR001148">
    <property type="entry name" value="CA_dom"/>
</dbReference>
<evidence type="ECO:0000256" key="5">
    <source>
        <dbReference type="ARBA" id="ARBA00023239"/>
    </source>
</evidence>
<evidence type="ECO:0000256" key="4">
    <source>
        <dbReference type="ARBA" id="ARBA00022833"/>
    </source>
</evidence>
<evidence type="ECO:0000256" key="1">
    <source>
        <dbReference type="ARBA" id="ARBA00010718"/>
    </source>
</evidence>
<dbReference type="InterPro" id="IPR023561">
    <property type="entry name" value="Carbonic_anhydrase_a-class"/>
</dbReference>
<dbReference type="RefSeq" id="WP_069698781.1">
    <property type="nucleotide sequence ID" value="NZ_JAGGMA010000032.1"/>
</dbReference>
<evidence type="ECO:0000313" key="8">
    <source>
        <dbReference type="EMBL" id="OEH82220.1"/>
    </source>
</evidence>
<name>A0A1E5KWG9_9ENTE</name>
<dbReference type="SMART" id="SM01057">
    <property type="entry name" value="Carb_anhydrase"/>
    <property type="match status" value="1"/>
</dbReference>
<evidence type="ECO:0000256" key="2">
    <source>
        <dbReference type="ARBA" id="ARBA00012925"/>
    </source>
</evidence>
<keyword evidence="9" id="KW-1185">Reference proteome</keyword>
<dbReference type="EMBL" id="MIEK01000025">
    <property type="protein sequence ID" value="OEH82220.1"/>
    <property type="molecule type" value="Genomic_DNA"/>
</dbReference>
<accession>A0A1E5KWG9</accession>
<dbReference type="AlphaFoldDB" id="A0A1E5KWG9"/>
<dbReference type="PANTHER" id="PTHR18952:SF265">
    <property type="entry name" value="CARBONIC ANHYDRASE"/>
    <property type="match status" value="1"/>
</dbReference>
<comment type="similarity">
    <text evidence="1">Belongs to the alpha-carbonic anhydrase family.</text>
</comment>
<organism evidence="8 9">
    <name type="scientific">Enterococcus rivorum</name>
    <dbReference type="NCBI Taxonomy" id="762845"/>
    <lineage>
        <taxon>Bacteria</taxon>
        <taxon>Bacillati</taxon>
        <taxon>Bacillota</taxon>
        <taxon>Bacilli</taxon>
        <taxon>Lactobacillales</taxon>
        <taxon>Enterococcaceae</taxon>
        <taxon>Enterococcus</taxon>
    </lineage>
</organism>
<comment type="caution">
    <text evidence="8">The sequence shown here is derived from an EMBL/GenBank/DDBJ whole genome shotgun (WGS) entry which is preliminary data.</text>
</comment>
<evidence type="ECO:0000256" key="3">
    <source>
        <dbReference type="ARBA" id="ARBA00022723"/>
    </source>
</evidence>
<evidence type="ECO:0000313" key="9">
    <source>
        <dbReference type="Proteomes" id="UP000095256"/>
    </source>
</evidence>
<dbReference type="PANTHER" id="PTHR18952">
    <property type="entry name" value="CARBONIC ANHYDRASE"/>
    <property type="match status" value="1"/>
</dbReference>
<dbReference type="Gene3D" id="3.10.200.10">
    <property type="entry name" value="Alpha carbonic anhydrase"/>
    <property type="match status" value="1"/>
</dbReference>
<comment type="catalytic activity">
    <reaction evidence="6">
        <text>hydrogencarbonate + H(+) = CO2 + H2O</text>
        <dbReference type="Rhea" id="RHEA:10748"/>
        <dbReference type="ChEBI" id="CHEBI:15377"/>
        <dbReference type="ChEBI" id="CHEBI:15378"/>
        <dbReference type="ChEBI" id="CHEBI:16526"/>
        <dbReference type="ChEBI" id="CHEBI:17544"/>
        <dbReference type="EC" id="4.2.1.1"/>
    </reaction>
</comment>
<evidence type="ECO:0000256" key="6">
    <source>
        <dbReference type="ARBA" id="ARBA00048348"/>
    </source>
</evidence>
<dbReference type="PROSITE" id="PS51144">
    <property type="entry name" value="ALPHA_CA_2"/>
    <property type="match status" value="1"/>
</dbReference>
<reference evidence="8 9" key="1">
    <citation type="submission" date="2016-09" db="EMBL/GenBank/DDBJ databases">
        <authorList>
            <person name="Capua I."/>
            <person name="De Benedictis P."/>
            <person name="Joannis T."/>
            <person name="Lombin L.H."/>
            <person name="Cattoli G."/>
        </authorList>
    </citation>
    <scope>NUCLEOTIDE SEQUENCE [LARGE SCALE GENOMIC DNA]</scope>
    <source>
        <strain evidence="8 9">LMG 25899</strain>
    </source>
</reference>
<dbReference type="Pfam" id="PF00194">
    <property type="entry name" value="Carb_anhydrase"/>
    <property type="match status" value="1"/>
</dbReference>
<evidence type="ECO:0000259" key="7">
    <source>
        <dbReference type="PROSITE" id="PS51144"/>
    </source>
</evidence>